<keyword evidence="1" id="KW-1133">Transmembrane helix</keyword>
<evidence type="ECO:0000256" key="1">
    <source>
        <dbReference type="SAM" id="Phobius"/>
    </source>
</evidence>
<feature type="transmembrane region" description="Helical" evidence="1">
    <location>
        <begin position="12"/>
        <end position="31"/>
    </location>
</feature>
<dbReference type="AlphaFoldDB" id="E8X6H0"/>
<keyword evidence="1" id="KW-0812">Transmembrane</keyword>
<protein>
    <submittedName>
        <fullName evidence="2">Transcriptional regulator, DeoR family</fullName>
    </submittedName>
</protein>
<dbReference type="Proteomes" id="UP000000343">
    <property type="component" value="Plasmid pACIX901"/>
</dbReference>
<dbReference type="EMBL" id="CP002481">
    <property type="protein sequence ID" value="ADW71054.1"/>
    <property type="molecule type" value="Genomic_DNA"/>
</dbReference>
<geneLocation type="plasmid" evidence="2 3">
    <name>pACIX901</name>
</geneLocation>
<dbReference type="RefSeq" id="WP_013572964.1">
    <property type="nucleotide sequence ID" value="NC_015057.1"/>
</dbReference>
<proteinExistence type="predicted"/>
<dbReference type="OrthoDB" id="9797223at2"/>
<organism evidence="3">
    <name type="scientific">Granulicella tundricola (strain ATCC BAA-1859 / DSM 23138 / MP5ACTX9)</name>
    <dbReference type="NCBI Taxonomy" id="1198114"/>
    <lineage>
        <taxon>Bacteria</taxon>
        <taxon>Pseudomonadati</taxon>
        <taxon>Acidobacteriota</taxon>
        <taxon>Terriglobia</taxon>
        <taxon>Terriglobales</taxon>
        <taxon>Acidobacteriaceae</taxon>
        <taxon>Granulicella</taxon>
    </lineage>
</organism>
<sequence length="53" mass="5821">MNIGMEFCNQPAIKTMLTGGTIAWAWAFALAGQPMLNFLKVVHLDKRSSAPLE</sequence>
<keyword evidence="1" id="KW-0472">Membrane</keyword>
<gene>
    <name evidence="2" type="ordered locus">AciX9_4285</name>
</gene>
<name>E8X6H0_GRATM</name>
<dbReference type="HOGENOM" id="CLU_3062064_0_0_0"/>
<keyword evidence="3" id="KW-1185">Reference proteome</keyword>
<dbReference type="KEGG" id="acm:AciX9_4285"/>
<accession>E8X6H0</accession>
<keyword evidence="2" id="KW-0614">Plasmid</keyword>
<evidence type="ECO:0000313" key="2">
    <source>
        <dbReference type="EMBL" id="ADW71054.1"/>
    </source>
</evidence>
<reference evidence="3" key="1">
    <citation type="submission" date="2011-01" db="EMBL/GenBank/DDBJ databases">
        <title>Complete sequence of plasmid1 of Acidobacterium sp. MP5ACTX9.</title>
        <authorList>
            <consortium name="US DOE Joint Genome Institute"/>
            <person name="Lucas S."/>
            <person name="Copeland A."/>
            <person name="Lapidus A."/>
            <person name="Cheng J.-F."/>
            <person name="Goodwin L."/>
            <person name="Pitluck S."/>
            <person name="Teshima H."/>
            <person name="Detter J.C."/>
            <person name="Han C."/>
            <person name="Tapia R."/>
            <person name="Land M."/>
            <person name="Hauser L."/>
            <person name="Kyrpides N."/>
            <person name="Ivanova N."/>
            <person name="Ovchinnikova G."/>
            <person name="Pagani I."/>
            <person name="Rawat S.R."/>
            <person name="Mannisto M."/>
            <person name="Haggblom M.M."/>
            <person name="Woyke T."/>
        </authorList>
    </citation>
    <scope>NUCLEOTIDE SEQUENCE [LARGE SCALE GENOMIC DNA]</scope>
    <source>
        <strain evidence="3">MP5ACTX9</strain>
        <plasmid evidence="3">Plasmid pACIX901</plasmid>
    </source>
</reference>
<evidence type="ECO:0000313" key="3">
    <source>
        <dbReference type="Proteomes" id="UP000000343"/>
    </source>
</evidence>